<dbReference type="OrthoDB" id="9801500at2"/>
<keyword evidence="5 8" id="KW-1133">Transmembrane helix</keyword>
<protein>
    <submittedName>
        <fullName evidence="9">Membrane protein</fullName>
    </submittedName>
</protein>
<evidence type="ECO:0000256" key="8">
    <source>
        <dbReference type="SAM" id="Phobius"/>
    </source>
</evidence>
<name>A0A8E1USB3_9BACT</name>
<keyword evidence="6 8" id="KW-0472">Membrane</keyword>
<comment type="similarity">
    <text evidence="2 7">Belongs to the ExbD/TolR family.</text>
</comment>
<evidence type="ECO:0000256" key="1">
    <source>
        <dbReference type="ARBA" id="ARBA00004162"/>
    </source>
</evidence>
<organism evidence="9 10">
    <name type="scientific">Xylanibacter rarus</name>
    <dbReference type="NCBI Taxonomy" id="1676614"/>
    <lineage>
        <taxon>Bacteria</taxon>
        <taxon>Pseudomonadati</taxon>
        <taxon>Bacteroidota</taxon>
        <taxon>Bacteroidia</taxon>
        <taxon>Bacteroidales</taxon>
        <taxon>Prevotellaceae</taxon>
        <taxon>Xylanibacter</taxon>
    </lineage>
</organism>
<keyword evidence="7" id="KW-0653">Protein transport</keyword>
<dbReference type="InterPro" id="IPR003400">
    <property type="entry name" value="ExbD"/>
</dbReference>
<dbReference type="GO" id="GO:0022857">
    <property type="term" value="F:transmembrane transporter activity"/>
    <property type="evidence" value="ECO:0007669"/>
    <property type="project" value="InterPro"/>
</dbReference>
<accession>A0A8E1USB3</accession>
<dbReference type="Proteomes" id="UP000036951">
    <property type="component" value="Unassembled WGS sequence"/>
</dbReference>
<feature type="transmembrane region" description="Helical" evidence="8">
    <location>
        <begin position="12"/>
        <end position="32"/>
    </location>
</feature>
<dbReference type="GO" id="GO:0015031">
    <property type="term" value="P:protein transport"/>
    <property type="evidence" value="ECO:0007669"/>
    <property type="project" value="UniProtKB-KW"/>
</dbReference>
<comment type="caution">
    <text evidence="9">The sequence shown here is derived from an EMBL/GenBank/DDBJ whole genome shotgun (WGS) entry which is preliminary data.</text>
</comment>
<evidence type="ECO:0000256" key="2">
    <source>
        <dbReference type="ARBA" id="ARBA00005811"/>
    </source>
</evidence>
<evidence type="ECO:0000256" key="4">
    <source>
        <dbReference type="ARBA" id="ARBA00022692"/>
    </source>
</evidence>
<evidence type="ECO:0000313" key="10">
    <source>
        <dbReference type="Proteomes" id="UP000036951"/>
    </source>
</evidence>
<dbReference type="AlphaFoldDB" id="A0A8E1USB3"/>
<dbReference type="RefSeq" id="WP_053397464.1">
    <property type="nucleotide sequence ID" value="NZ_LFQU01000001.1"/>
</dbReference>
<keyword evidence="10" id="KW-1185">Reference proteome</keyword>
<evidence type="ECO:0000313" key="9">
    <source>
        <dbReference type="EMBL" id="KOO69829.1"/>
    </source>
</evidence>
<reference evidence="9 10" key="1">
    <citation type="submission" date="2015-06" db="EMBL/GenBank/DDBJ databases">
        <title>Prevotella sp. 109, sp. nov., a novel member of the family Prevotellaceae isolated from human faeces.</title>
        <authorList>
            <person name="Shkoporov A.N."/>
            <person name="Chaplin A.V."/>
            <person name="Kafarskaia L.I."/>
            <person name="Efimov B.A."/>
        </authorList>
    </citation>
    <scope>NUCLEOTIDE SEQUENCE [LARGE SCALE GENOMIC DNA]</scope>
    <source>
        <strain evidence="9 10">109</strain>
    </source>
</reference>
<proteinExistence type="inferred from homology"/>
<comment type="subcellular location">
    <subcellularLocation>
        <location evidence="1">Cell membrane</location>
        <topology evidence="1">Single-pass membrane protein</topology>
    </subcellularLocation>
    <subcellularLocation>
        <location evidence="7">Cell membrane</location>
        <topology evidence="7">Single-pass type II membrane protein</topology>
    </subcellularLocation>
</comment>
<sequence length="178" mass="20434">MILRHNKREVPLLNTTSTADISFILLVFFLIMTSMDVDKGLQRQLPPPDPDKTEEVADISKGNMLDLQLTSSNKLIADGKPLDVAQLRSRVMTFVGKTADRQRHIISVTIDRRTSYDLYFNVQNEIMAAYKTLRNRYALKTYGREYERCTAAQREKVREYYPQRIAETTVAEAEGGEI</sequence>
<evidence type="ECO:0000256" key="3">
    <source>
        <dbReference type="ARBA" id="ARBA00022475"/>
    </source>
</evidence>
<evidence type="ECO:0000256" key="5">
    <source>
        <dbReference type="ARBA" id="ARBA00022989"/>
    </source>
</evidence>
<gene>
    <name evidence="9" type="ORF">ACU52_01435</name>
</gene>
<keyword evidence="3" id="KW-1003">Cell membrane</keyword>
<dbReference type="Pfam" id="PF02472">
    <property type="entry name" value="ExbD"/>
    <property type="match status" value="1"/>
</dbReference>
<dbReference type="GO" id="GO:0005886">
    <property type="term" value="C:plasma membrane"/>
    <property type="evidence" value="ECO:0007669"/>
    <property type="project" value="UniProtKB-SubCell"/>
</dbReference>
<evidence type="ECO:0000256" key="7">
    <source>
        <dbReference type="RuleBase" id="RU003879"/>
    </source>
</evidence>
<evidence type="ECO:0000256" key="6">
    <source>
        <dbReference type="ARBA" id="ARBA00023136"/>
    </source>
</evidence>
<dbReference type="PANTHER" id="PTHR30558">
    <property type="entry name" value="EXBD MEMBRANE COMPONENT OF PMF-DRIVEN MACROMOLECULE IMPORT SYSTEM"/>
    <property type="match status" value="1"/>
</dbReference>
<dbReference type="PANTHER" id="PTHR30558:SF3">
    <property type="entry name" value="BIOPOLYMER TRANSPORT PROTEIN EXBD-RELATED"/>
    <property type="match status" value="1"/>
</dbReference>
<keyword evidence="7" id="KW-0813">Transport</keyword>
<keyword evidence="4 7" id="KW-0812">Transmembrane</keyword>
<dbReference type="EMBL" id="LFQU01000001">
    <property type="protein sequence ID" value="KOO69829.1"/>
    <property type="molecule type" value="Genomic_DNA"/>
</dbReference>